<organism evidence="5 6">
    <name type="scientific">Symbiodinium microadriaticum</name>
    <name type="common">Dinoflagellate</name>
    <name type="synonym">Zooxanthella microadriatica</name>
    <dbReference type="NCBI Taxonomy" id="2951"/>
    <lineage>
        <taxon>Eukaryota</taxon>
        <taxon>Sar</taxon>
        <taxon>Alveolata</taxon>
        <taxon>Dinophyceae</taxon>
        <taxon>Suessiales</taxon>
        <taxon>Symbiodiniaceae</taxon>
        <taxon>Symbiodinium</taxon>
    </lineage>
</organism>
<evidence type="ECO:0000256" key="4">
    <source>
        <dbReference type="ARBA" id="ARBA00022803"/>
    </source>
</evidence>
<evidence type="ECO:0000256" key="1">
    <source>
        <dbReference type="ARBA" id="ARBA00005857"/>
    </source>
</evidence>
<evidence type="ECO:0000256" key="3">
    <source>
        <dbReference type="ARBA" id="ARBA00022737"/>
    </source>
</evidence>
<proteinExistence type="inferred from homology"/>
<dbReference type="InterPro" id="IPR033891">
    <property type="entry name" value="TTC38"/>
</dbReference>
<dbReference type="PANTHER" id="PTHR16263:SF4">
    <property type="entry name" value="TETRATRICOPEPTIDE REPEAT PROTEIN 38"/>
    <property type="match status" value="1"/>
</dbReference>
<sequence>MVTDQFGLEVATTKPACAKAVDCYYEAVLAYRPFRSWSAAADEALREDAACPMARVLAADCAFCQGDVAKAKDFLETLSKESEGASGVWSWRELQYVEAWCRWVLHSDPAGCYDALREVVSRHPSDLFAVKRGHIMGLILGDGSRMLSIVQPAADSAKTTPPPKYLHGMWSFALEQEGQYKEAERIAWEGFSFEKELGPDAWLDHSLAHSLYFQGMGRLDDAMSFMKKRSETWPKEDLHPFLYTHCWWHLALLYTESRNFEPALAIFDERLWPEGPEGVAQGGDPQVQLNALNLLWRLETRQQAEAAEPRWRRVLQGCKGLSLPKDGSKGTLQHCDLLLDILLIRGLCVGAMEDAKPLDELLTAVNKHSEEMAAGPGGAGGRAEAYRDIAQSVADLFRSDLASAETAEKRSKARNCILELKPHWGCLGGSEEQRGILLEAVKGPVVCGNPQEEGSSNGGCYLL</sequence>
<dbReference type="EMBL" id="LSRX01000213">
    <property type="protein sequence ID" value="OLQ04367.1"/>
    <property type="molecule type" value="Genomic_DNA"/>
</dbReference>
<accession>A0A1Q9EAD1</accession>
<protein>
    <recommendedName>
        <fullName evidence="2">Tetratricopeptide repeat protein 38</fullName>
    </recommendedName>
</protein>
<keyword evidence="4" id="KW-0802">TPR repeat</keyword>
<evidence type="ECO:0000313" key="5">
    <source>
        <dbReference type="EMBL" id="OLQ04367.1"/>
    </source>
</evidence>
<gene>
    <name evidence="5" type="primary">Ttc38</name>
    <name evidence="5" type="ORF">AK812_SmicGene12609</name>
</gene>
<reference evidence="5 6" key="1">
    <citation type="submission" date="2016-02" db="EMBL/GenBank/DDBJ databases">
        <title>Genome analysis of coral dinoflagellate symbionts highlights evolutionary adaptations to a symbiotic lifestyle.</title>
        <authorList>
            <person name="Aranda M."/>
            <person name="Li Y."/>
            <person name="Liew Y.J."/>
            <person name="Baumgarten S."/>
            <person name="Simakov O."/>
            <person name="Wilson M."/>
            <person name="Piel J."/>
            <person name="Ashoor H."/>
            <person name="Bougouffa S."/>
            <person name="Bajic V.B."/>
            <person name="Ryu T."/>
            <person name="Ravasi T."/>
            <person name="Bayer T."/>
            <person name="Micklem G."/>
            <person name="Kim H."/>
            <person name="Bhak J."/>
            <person name="Lajeunesse T.C."/>
            <person name="Voolstra C.R."/>
        </authorList>
    </citation>
    <scope>NUCLEOTIDE SEQUENCE [LARGE SCALE GENOMIC DNA]</scope>
    <source>
        <strain evidence="5 6">CCMP2467</strain>
    </source>
</reference>
<dbReference type="SUPFAM" id="SSF48452">
    <property type="entry name" value="TPR-like"/>
    <property type="match status" value="1"/>
</dbReference>
<keyword evidence="3" id="KW-0677">Repeat</keyword>
<evidence type="ECO:0000256" key="2">
    <source>
        <dbReference type="ARBA" id="ARBA00019992"/>
    </source>
</evidence>
<dbReference type="Gene3D" id="1.25.40.10">
    <property type="entry name" value="Tetratricopeptide repeat domain"/>
    <property type="match status" value="1"/>
</dbReference>
<name>A0A1Q9EAD1_SYMMI</name>
<dbReference type="OrthoDB" id="411507at2759"/>
<comment type="similarity">
    <text evidence="1">Belongs to the TTC38 family.</text>
</comment>
<keyword evidence="6" id="KW-1185">Reference proteome</keyword>
<evidence type="ECO:0000313" key="6">
    <source>
        <dbReference type="Proteomes" id="UP000186817"/>
    </source>
</evidence>
<dbReference type="AlphaFoldDB" id="A0A1Q9EAD1"/>
<comment type="caution">
    <text evidence="5">The sequence shown here is derived from an EMBL/GenBank/DDBJ whole genome shotgun (WGS) entry which is preliminary data.</text>
</comment>
<dbReference type="Proteomes" id="UP000186817">
    <property type="component" value="Unassembled WGS sequence"/>
</dbReference>
<dbReference type="InterPro" id="IPR011990">
    <property type="entry name" value="TPR-like_helical_dom_sf"/>
</dbReference>
<dbReference type="PANTHER" id="PTHR16263">
    <property type="entry name" value="TETRATRICOPEPTIDE REPEAT PROTEIN 38"/>
    <property type="match status" value="1"/>
</dbReference>